<dbReference type="AlphaFoldDB" id="A0A6A4W0C2"/>
<feature type="coiled-coil region" evidence="2">
    <location>
        <begin position="58"/>
        <end position="92"/>
    </location>
</feature>
<feature type="signal peptide" evidence="3">
    <location>
        <begin position="1"/>
        <end position="25"/>
    </location>
</feature>
<reference evidence="5 6" key="1">
    <citation type="submission" date="2019-07" db="EMBL/GenBank/DDBJ databases">
        <title>Draft genome assembly of a fouling barnacle, Amphibalanus amphitrite (Darwin, 1854): The first reference genome for Thecostraca.</title>
        <authorList>
            <person name="Kim W."/>
        </authorList>
    </citation>
    <scope>NUCLEOTIDE SEQUENCE [LARGE SCALE GENOMIC DNA]</scope>
    <source>
        <strain evidence="5">SNU_AA5</strain>
        <tissue evidence="5">Soma without cirri and trophi</tissue>
    </source>
</reference>
<keyword evidence="6" id="KW-1185">Reference proteome</keyword>
<dbReference type="InterPro" id="IPR002181">
    <property type="entry name" value="Fibrinogen_a/b/g_C_dom"/>
</dbReference>
<dbReference type="InterPro" id="IPR036056">
    <property type="entry name" value="Fibrinogen-like_C"/>
</dbReference>
<keyword evidence="1" id="KW-1015">Disulfide bond</keyword>
<dbReference type="InterPro" id="IPR050373">
    <property type="entry name" value="Fibrinogen_C-term_domain"/>
</dbReference>
<dbReference type="SMART" id="SM00186">
    <property type="entry name" value="FBG"/>
    <property type="match status" value="1"/>
</dbReference>
<feature type="chain" id="PRO_5025429341" evidence="3">
    <location>
        <begin position="26"/>
        <end position="466"/>
    </location>
</feature>
<dbReference type="InterPro" id="IPR020837">
    <property type="entry name" value="Fibrinogen_CS"/>
</dbReference>
<feature type="domain" description="Fibrinogen C-terminal" evidence="4">
    <location>
        <begin position="247"/>
        <end position="466"/>
    </location>
</feature>
<evidence type="ECO:0000256" key="3">
    <source>
        <dbReference type="SAM" id="SignalP"/>
    </source>
</evidence>
<feature type="coiled-coil region" evidence="2">
    <location>
        <begin position="121"/>
        <end position="148"/>
    </location>
</feature>
<dbReference type="OrthoDB" id="6425181at2759"/>
<dbReference type="CDD" id="cd00087">
    <property type="entry name" value="FReD"/>
    <property type="match status" value="1"/>
</dbReference>
<gene>
    <name evidence="5" type="primary">TL5B_33</name>
    <name evidence="5" type="ORF">FJT64_026229</name>
</gene>
<dbReference type="Proteomes" id="UP000440578">
    <property type="component" value="Unassembled WGS sequence"/>
</dbReference>
<dbReference type="InterPro" id="IPR014716">
    <property type="entry name" value="Fibrinogen_a/b/g_C_1"/>
</dbReference>
<sequence>MSALSSRLATLLALAVLIVTAGCDGGQSIPLDEYVHQLVRDELQSIVSTLQSGTEPLENRLESRMEALERRMEELTGRLDGQQTQLDEVVTQLNGQKSQQDETTVTVNDLTERLSDIAIGMEKHVSEMRKLATRLDSQQSQLNQQKSQQEETAATVNNVTAKLDIIVTQQGDQLNQTSQLATTLDSQQSQLSELNAQLNEQKTTQREVSVRMDNLTSQVDILGSKLTGAINNTPSQQERIDDLAAKVKQLNPPRDCSGLPVDSPSGVYLLRPSGNNKQPPVEAYCDMATAGGNWTVIQRRDDIKPHQDFYLGWTDYKEGFGNVTKEFWWGLEHLYQLTSSGRQYELRIDLEAFDGSRRYATYQQFRISSEVDGYTLRASDYSGTAGDGLQYSVNRMFSTRDRDQDSSGGHCAQHRQGAWWYGWCGRSSLNGRYRDGGVRDHTGIRWDTWRDFESLKKTDMKIRPTY</sequence>
<proteinExistence type="predicted"/>
<evidence type="ECO:0000313" key="5">
    <source>
        <dbReference type="EMBL" id="KAF0301467.1"/>
    </source>
</evidence>
<accession>A0A6A4W0C2</accession>
<dbReference type="NCBIfam" id="NF040941">
    <property type="entry name" value="GGGWT_bact"/>
    <property type="match status" value="1"/>
</dbReference>
<comment type="caution">
    <text evidence="5">The sequence shown here is derived from an EMBL/GenBank/DDBJ whole genome shotgun (WGS) entry which is preliminary data.</text>
</comment>
<dbReference type="PROSITE" id="PS00514">
    <property type="entry name" value="FIBRINOGEN_C_1"/>
    <property type="match status" value="1"/>
</dbReference>
<dbReference type="EMBL" id="VIIS01001160">
    <property type="protein sequence ID" value="KAF0301467.1"/>
    <property type="molecule type" value="Genomic_DNA"/>
</dbReference>
<evidence type="ECO:0000313" key="6">
    <source>
        <dbReference type="Proteomes" id="UP000440578"/>
    </source>
</evidence>
<evidence type="ECO:0000256" key="2">
    <source>
        <dbReference type="SAM" id="Coils"/>
    </source>
</evidence>
<evidence type="ECO:0000256" key="1">
    <source>
        <dbReference type="ARBA" id="ARBA00023157"/>
    </source>
</evidence>
<evidence type="ECO:0000259" key="4">
    <source>
        <dbReference type="PROSITE" id="PS51406"/>
    </source>
</evidence>
<dbReference type="SUPFAM" id="SSF56496">
    <property type="entry name" value="Fibrinogen C-terminal domain-like"/>
    <property type="match status" value="1"/>
</dbReference>
<keyword evidence="3" id="KW-0732">Signal</keyword>
<protein>
    <submittedName>
        <fullName evidence="5">Techylectin-5B</fullName>
    </submittedName>
</protein>
<dbReference type="PANTHER" id="PTHR19143:SF327">
    <property type="entry name" value="FI21813P1-RELATED"/>
    <property type="match status" value="1"/>
</dbReference>
<dbReference type="Pfam" id="PF00147">
    <property type="entry name" value="Fibrinogen_C"/>
    <property type="match status" value="1"/>
</dbReference>
<name>A0A6A4W0C2_AMPAM</name>
<keyword evidence="2" id="KW-0175">Coiled coil</keyword>
<dbReference type="Gene3D" id="3.90.215.10">
    <property type="entry name" value="Gamma Fibrinogen, chain A, domain 1"/>
    <property type="match status" value="1"/>
</dbReference>
<dbReference type="SUPFAM" id="SSF57997">
    <property type="entry name" value="Tropomyosin"/>
    <property type="match status" value="1"/>
</dbReference>
<dbReference type="PANTHER" id="PTHR19143">
    <property type="entry name" value="FIBRINOGEN/TENASCIN/ANGIOPOEITIN"/>
    <property type="match status" value="1"/>
</dbReference>
<organism evidence="5 6">
    <name type="scientific">Amphibalanus amphitrite</name>
    <name type="common">Striped barnacle</name>
    <name type="synonym">Balanus amphitrite</name>
    <dbReference type="NCBI Taxonomy" id="1232801"/>
    <lineage>
        <taxon>Eukaryota</taxon>
        <taxon>Metazoa</taxon>
        <taxon>Ecdysozoa</taxon>
        <taxon>Arthropoda</taxon>
        <taxon>Crustacea</taxon>
        <taxon>Multicrustacea</taxon>
        <taxon>Cirripedia</taxon>
        <taxon>Thoracica</taxon>
        <taxon>Thoracicalcarea</taxon>
        <taxon>Balanomorpha</taxon>
        <taxon>Balanoidea</taxon>
        <taxon>Balanidae</taxon>
        <taxon>Amphibalaninae</taxon>
        <taxon>Amphibalanus</taxon>
    </lineage>
</organism>
<dbReference type="PROSITE" id="PS51406">
    <property type="entry name" value="FIBRINOGEN_C_2"/>
    <property type="match status" value="1"/>
</dbReference>
<dbReference type="GO" id="GO:0005615">
    <property type="term" value="C:extracellular space"/>
    <property type="evidence" value="ECO:0007669"/>
    <property type="project" value="TreeGrafter"/>
</dbReference>
<dbReference type="PROSITE" id="PS51257">
    <property type="entry name" value="PROKAR_LIPOPROTEIN"/>
    <property type="match status" value="1"/>
</dbReference>